<feature type="domain" description="NADPH-dependent FMN reductase-like" evidence="1">
    <location>
        <begin position="2"/>
        <end position="133"/>
    </location>
</feature>
<dbReference type="AlphaFoldDB" id="K9UC77"/>
<gene>
    <name evidence="2" type="ORF">Cha6605_0778</name>
</gene>
<evidence type="ECO:0000259" key="1">
    <source>
        <dbReference type="Pfam" id="PF03358"/>
    </source>
</evidence>
<reference evidence="2 3" key="1">
    <citation type="submission" date="2012-05" db="EMBL/GenBank/DDBJ databases">
        <title>Finished chromosome of genome of Chamaesiphon sp. PCC 6605.</title>
        <authorList>
            <consortium name="US DOE Joint Genome Institute"/>
            <person name="Gugger M."/>
            <person name="Coursin T."/>
            <person name="Rippka R."/>
            <person name="Tandeau De Marsac N."/>
            <person name="Huntemann M."/>
            <person name="Wei C.-L."/>
            <person name="Han J."/>
            <person name="Detter J.C."/>
            <person name="Han C."/>
            <person name="Tapia R."/>
            <person name="Chen A."/>
            <person name="Kyrpides N."/>
            <person name="Mavromatis K."/>
            <person name="Markowitz V."/>
            <person name="Szeto E."/>
            <person name="Ivanova N."/>
            <person name="Pagani I."/>
            <person name="Pati A."/>
            <person name="Goodwin L."/>
            <person name="Nordberg H.P."/>
            <person name="Cantor M.N."/>
            <person name="Hua S.X."/>
            <person name="Woyke T."/>
            <person name="Kerfeld C.A."/>
        </authorList>
    </citation>
    <scope>NUCLEOTIDE SEQUENCE [LARGE SCALE GENOMIC DNA]</scope>
    <source>
        <strain evidence="3">ATCC 27169 / PCC 6605</strain>
    </source>
</reference>
<dbReference type="STRING" id="1173020.Cha6605_0778"/>
<dbReference type="InterPro" id="IPR050712">
    <property type="entry name" value="NAD(P)H-dep_reductase"/>
</dbReference>
<name>K9UC77_CHAP6</name>
<dbReference type="HOGENOM" id="CLU_055322_4_3_3"/>
<dbReference type="InterPro" id="IPR029039">
    <property type="entry name" value="Flavoprotein-like_sf"/>
</dbReference>
<dbReference type="Gene3D" id="3.40.50.360">
    <property type="match status" value="1"/>
</dbReference>
<dbReference type="SUPFAM" id="SSF52218">
    <property type="entry name" value="Flavoproteins"/>
    <property type="match status" value="1"/>
</dbReference>
<accession>K9UC77</accession>
<proteinExistence type="predicted"/>
<dbReference type="PATRIC" id="fig|1173020.3.peg.920"/>
<dbReference type="GO" id="GO:0016491">
    <property type="term" value="F:oxidoreductase activity"/>
    <property type="evidence" value="ECO:0007669"/>
    <property type="project" value="InterPro"/>
</dbReference>
<dbReference type="PANTHER" id="PTHR30543">
    <property type="entry name" value="CHROMATE REDUCTASE"/>
    <property type="match status" value="1"/>
</dbReference>
<dbReference type="Pfam" id="PF03358">
    <property type="entry name" value="FMN_red"/>
    <property type="match status" value="1"/>
</dbReference>
<dbReference type="InterPro" id="IPR005025">
    <property type="entry name" value="FMN_Rdtase-like_dom"/>
</dbReference>
<evidence type="ECO:0000313" key="3">
    <source>
        <dbReference type="Proteomes" id="UP000010366"/>
    </source>
</evidence>
<sequence>MVKILAISGSLRSNSSNTNILRSMMELAADRIELSIYDGMGELPHFNPELDDELAMATVRDWRTQLQAADGILFCTPEYAHGVPGSLKNALDWIVASGEFMHKLTAVISASPAPDGGAKANAALVQTLRVMMAEIADDSILCIPAVYNKFNDRAELTDLETERALMSLLASLVNEIDLQAIS</sequence>
<organism evidence="2 3">
    <name type="scientific">Chamaesiphon minutus (strain ATCC 27169 / PCC 6605)</name>
    <dbReference type="NCBI Taxonomy" id="1173020"/>
    <lineage>
        <taxon>Bacteria</taxon>
        <taxon>Bacillati</taxon>
        <taxon>Cyanobacteriota</taxon>
        <taxon>Cyanophyceae</taxon>
        <taxon>Gomontiellales</taxon>
        <taxon>Chamaesiphonaceae</taxon>
        <taxon>Chamaesiphon</taxon>
    </lineage>
</organism>
<dbReference type="GO" id="GO:0010181">
    <property type="term" value="F:FMN binding"/>
    <property type="evidence" value="ECO:0007669"/>
    <property type="project" value="TreeGrafter"/>
</dbReference>
<dbReference type="Proteomes" id="UP000010366">
    <property type="component" value="Chromosome"/>
</dbReference>
<dbReference type="GO" id="GO:0005829">
    <property type="term" value="C:cytosol"/>
    <property type="evidence" value="ECO:0007669"/>
    <property type="project" value="TreeGrafter"/>
</dbReference>
<dbReference type="EMBL" id="CP003600">
    <property type="protein sequence ID" value="AFY92046.1"/>
    <property type="molecule type" value="Genomic_DNA"/>
</dbReference>
<protein>
    <submittedName>
        <fullName evidence="2">Putative flavoprotein</fullName>
    </submittedName>
</protein>
<keyword evidence="3" id="KW-1185">Reference proteome</keyword>
<dbReference type="PANTHER" id="PTHR30543:SF21">
    <property type="entry name" value="NAD(P)H-DEPENDENT FMN REDUCTASE LOT6"/>
    <property type="match status" value="1"/>
</dbReference>
<dbReference type="KEGG" id="cmp:Cha6605_0778"/>
<evidence type="ECO:0000313" key="2">
    <source>
        <dbReference type="EMBL" id="AFY92046.1"/>
    </source>
</evidence>
<dbReference type="eggNOG" id="COG0431">
    <property type="taxonomic scope" value="Bacteria"/>
</dbReference>
<dbReference type="RefSeq" id="WP_015158240.1">
    <property type="nucleotide sequence ID" value="NC_019697.1"/>
</dbReference>